<dbReference type="Gene3D" id="3.10.290.10">
    <property type="entry name" value="RNA-binding S4 domain"/>
    <property type="match status" value="1"/>
</dbReference>
<evidence type="ECO:0000259" key="9">
    <source>
        <dbReference type="Pfam" id="PF22421"/>
    </source>
</evidence>
<dbReference type="EC" id="6.1.1.1" evidence="8"/>
<dbReference type="InterPro" id="IPR002305">
    <property type="entry name" value="aa-tRNA-synth_Ic"/>
</dbReference>
<dbReference type="Pfam" id="PF22421">
    <property type="entry name" value="SYY_C-terminal"/>
    <property type="match status" value="1"/>
</dbReference>
<evidence type="ECO:0000256" key="5">
    <source>
        <dbReference type="ARBA" id="ARBA00022917"/>
    </source>
</evidence>
<comment type="function">
    <text evidence="8">Catalyzes the attachment of tyrosine to tRNA(Tyr) in a two-step reaction: tyrosine is first activated by ATP to form Tyr-AMP and then transferred to the acceptor end of tRNA(Tyr).</text>
</comment>
<dbReference type="Gene3D" id="3.40.50.620">
    <property type="entry name" value="HUPs"/>
    <property type="match status" value="1"/>
</dbReference>
<evidence type="ECO:0000256" key="3">
    <source>
        <dbReference type="ARBA" id="ARBA00022840"/>
    </source>
</evidence>
<sequence>MMRKLIKDLQDREILKDVSNFDKLYSLEKSSGVYTGFDPTAKSLHLGNYITIINLMRFKNAGYKVYAIVGGVTGMIGDPSFRDSERKFLSDEELLNNKNHIIKQLQSFGLEVIDNYDFYKNMTIVDFLKTVGKHANVNYMLAKDSVKQRLENGMTFTEFTYQLFQGWDFKELYEKHNVMVQMGGSDQWGNITTGLEMIKNIHGDNHKAVALTSNLLTGSNGKKIGKSYGGGSLWLDPIMTSPYNIYQYLINQSDEDVEKLMKWLTFLTIDEISQIMTQHNENKRERIAQKRLAFETVKIIHSEQIAKQCVSVSEKLFSNTLLDLTLDDIELLKGFLKTYQYNNESVIDFMTGNKIVSSRREFREFMNNESIRYDDYIVTDENELIKFNNFENRYVLLKKNKKEFIIIEK</sequence>
<dbReference type="InterPro" id="IPR002307">
    <property type="entry name" value="Tyr-tRNA-ligase"/>
</dbReference>
<comment type="similarity">
    <text evidence="8">Belongs to the class-I aminoacyl-tRNA synthetase family. TyrS type 1 subfamily.</text>
</comment>
<evidence type="ECO:0000256" key="2">
    <source>
        <dbReference type="ARBA" id="ARBA00022741"/>
    </source>
</evidence>
<dbReference type="InterPro" id="IPR001412">
    <property type="entry name" value="aa-tRNA-synth_I_CS"/>
</dbReference>
<dbReference type="GO" id="GO:0005524">
    <property type="term" value="F:ATP binding"/>
    <property type="evidence" value="ECO:0007669"/>
    <property type="project" value="UniProtKB-UniRule"/>
</dbReference>
<dbReference type="GO" id="GO:0005829">
    <property type="term" value="C:cytosol"/>
    <property type="evidence" value="ECO:0007669"/>
    <property type="project" value="TreeGrafter"/>
</dbReference>
<dbReference type="Gene3D" id="1.10.240.10">
    <property type="entry name" value="Tyrosyl-Transfer RNA Synthetase"/>
    <property type="match status" value="1"/>
</dbReference>
<keyword evidence="5 8" id="KW-0648">Protein biosynthesis</keyword>
<feature type="short sequence motif" description="'HIGH' region" evidence="8">
    <location>
        <begin position="39"/>
        <end position="48"/>
    </location>
</feature>
<evidence type="ECO:0000256" key="6">
    <source>
        <dbReference type="ARBA" id="ARBA00023146"/>
    </source>
</evidence>
<dbReference type="InterPro" id="IPR024107">
    <property type="entry name" value="Tyr-tRNA-ligase_bac_1"/>
</dbReference>
<feature type="binding site" evidence="8">
    <location>
        <position position="161"/>
    </location>
    <ligand>
        <name>L-tyrosine</name>
        <dbReference type="ChEBI" id="CHEBI:58315"/>
    </ligand>
</feature>
<keyword evidence="6 8" id="KW-0030">Aminoacyl-tRNA synthetase</keyword>
<keyword evidence="11" id="KW-1185">Reference proteome</keyword>
<gene>
    <name evidence="8" type="primary">tyrS</name>
    <name evidence="10" type="ORF">HGG69_01785</name>
</gene>
<name>A0A858U5D7_9MOLU</name>
<dbReference type="FunFam" id="1.10.240.10:FF:000001">
    <property type="entry name" value="Tyrosine--tRNA ligase"/>
    <property type="match status" value="1"/>
</dbReference>
<dbReference type="SUPFAM" id="SSF55174">
    <property type="entry name" value="Alpha-L RNA-binding motif"/>
    <property type="match status" value="1"/>
</dbReference>
<dbReference type="InterPro" id="IPR036986">
    <property type="entry name" value="S4_RNA-bd_sf"/>
</dbReference>
<keyword evidence="4" id="KW-0694">RNA-binding</keyword>
<evidence type="ECO:0000256" key="8">
    <source>
        <dbReference type="HAMAP-Rule" id="MF_02006"/>
    </source>
</evidence>
<organism evidence="10 11">
    <name type="scientific">Mycoplasma phocoenae</name>
    <dbReference type="NCBI Taxonomy" id="754517"/>
    <lineage>
        <taxon>Bacteria</taxon>
        <taxon>Bacillati</taxon>
        <taxon>Mycoplasmatota</taxon>
        <taxon>Mollicutes</taxon>
        <taxon>Mycoplasmataceae</taxon>
        <taxon>Mycoplasma</taxon>
    </lineage>
</organism>
<keyword evidence="8" id="KW-0963">Cytoplasm</keyword>
<protein>
    <recommendedName>
        <fullName evidence="8">Tyrosine--tRNA ligase</fullName>
        <ecNumber evidence="8">6.1.1.1</ecNumber>
    </recommendedName>
    <alternativeName>
        <fullName evidence="8">Tyrosyl-tRNA synthetase</fullName>
        <shortName evidence="8">TyrRS</shortName>
    </alternativeName>
</protein>
<evidence type="ECO:0000313" key="10">
    <source>
        <dbReference type="EMBL" id="QJG67279.1"/>
    </source>
</evidence>
<keyword evidence="2 8" id="KW-0547">Nucleotide-binding</keyword>
<dbReference type="GO" id="GO:0003723">
    <property type="term" value="F:RNA binding"/>
    <property type="evidence" value="ECO:0007669"/>
    <property type="project" value="UniProtKB-KW"/>
</dbReference>
<feature type="short sequence motif" description="'KMSKS' region" evidence="8">
    <location>
        <begin position="223"/>
        <end position="227"/>
    </location>
</feature>
<keyword evidence="1 8" id="KW-0436">Ligase</keyword>
<dbReference type="PANTHER" id="PTHR11766">
    <property type="entry name" value="TYROSYL-TRNA SYNTHETASE"/>
    <property type="match status" value="1"/>
</dbReference>
<feature type="domain" description="Tyrosine--tRNA ligase SYY-like C-terminal" evidence="9">
    <location>
        <begin position="341"/>
        <end position="407"/>
    </location>
</feature>
<comment type="subunit">
    <text evidence="8">Homodimer.</text>
</comment>
<dbReference type="NCBIfam" id="TIGR00234">
    <property type="entry name" value="tyrS"/>
    <property type="match status" value="1"/>
</dbReference>
<dbReference type="PANTHER" id="PTHR11766:SF0">
    <property type="entry name" value="TYROSINE--TRNA LIGASE, MITOCHONDRIAL"/>
    <property type="match status" value="1"/>
</dbReference>
<dbReference type="PROSITE" id="PS00178">
    <property type="entry name" value="AA_TRNA_LIGASE_I"/>
    <property type="match status" value="1"/>
</dbReference>
<comment type="subcellular location">
    <subcellularLocation>
        <location evidence="8">Cytoplasm</location>
    </subcellularLocation>
</comment>
<dbReference type="InterPro" id="IPR054608">
    <property type="entry name" value="SYY-like_C"/>
</dbReference>
<dbReference type="AlphaFoldDB" id="A0A858U5D7"/>
<evidence type="ECO:0000256" key="4">
    <source>
        <dbReference type="ARBA" id="ARBA00022884"/>
    </source>
</evidence>
<dbReference type="HAMAP" id="MF_02006">
    <property type="entry name" value="Tyr_tRNA_synth_type1"/>
    <property type="match status" value="1"/>
</dbReference>
<evidence type="ECO:0000256" key="7">
    <source>
        <dbReference type="ARBA" id="ARBA00048248"/>
    </source>
</evidence>
<dbReference type="EMBL" id="CP051481">
    <property type="protein sequence ID" value="QJG67279.1"/>
    <property type="molecule type" value="Genomic_DNA"/>
</dbReference>
<feature type="binding site" evidence="8">
    <location>
        <position position="34"/>
    </location>
    <ligand>
        <name>L-tyrosine</name>
        <dbReference type="ChEBI" id="CHEBI:58315"/>
    </ligand>
</feature>
<dbReference type="GO" id="GO:0006437">
    <property type="term" value="P:tyrosyl-tRNA aminoacylation"/>
    <property type="evidence" value="ECO:0007669"/>
    <property type="project" value="UniProtKB-UniRule"/>
</dbReference>
<dbReference type="Proteomes" id="UP000501060">
    <property type="component" value="Chromosome"/>
</dbReference>
<dbReference type="InterPro" id="IPR024088">
    <property type="entry name" value="Tyr-tRNA-ligase_bac-type"/>
</dbReference>
<reference evidence="10 11" key="1">
    <citation type="submission" date="2020-04" db="EMBL/GenBank/DDBJ databases">
        <title>Novel Mycoplasma species detected in Phocoena phocoena (harbor porpoise) from the USA.</title>
        <authorList>
            <person name="Volokhov D.V."/>
        </authorList>
    </citation>
    <scope>NUCLEOTIDE SEQUENCE [LARGE SCALE GENOMIC DNA]</scope>
    <source>
        <strain evidence="10 11">Phocoena C-264-GEN</strain>
    </source>
</reference>
<comment type="catalytic activity">
    <reaction evidence="7 8">
        <text>tRNA(Tyr) + L-tyrosine + ATP = L-tyrosyl-tRNA(Tyr) + AMP + diphosphate + H(+)</text>
        <dbReference type="Rhea" id="RHEA:10220"/>
        <dbReference type="Rhea" id="RHEA-COMP:9706"/>
        <dbReference type="Rhea" id="RHEA-COMP:9707"/>
        <dbReference type="ChEBI" id="CHEBI:15378"/>
        <dbReference type="ChEBI" id="CHEBI:30616"/>
        <dbReference type="ChEBI" id="CHEBI:33019"/>
        <dbReference type="ChEBI" id="CHEBI:58315"/>
        <dbReference type="ChEBI" id="CHEBI:78442"/>
        <dbReference type="ChEBI" id="CHEBI:78536"/>
        <dbReference type="ChEBI" id="CHEBI:456215"/>
        <dbReference type="EC" id="6.1.1.1"/>
    </reaction>
</comment>
<dbReference type="KEGG" id="mphe:HGG69_01785"/>
<feature type="binding site" evidence="8">
    <location>
        <position position="226"/>
    </location>
    <ligand>
        <name>ATP</name>
        <dbReference type="ChEBI" id="CHEBI:30616"/>
    </ligand>
</feature>
<dbReference type="PRINTS" id="PR01040">
    <property type="entry name" value="TRNASYNTHTYR"/>
</dbReference>
<evidence type="ECO:0000256" key="1">
    <source>
        <dbReference type="ARBA" id="ARBA00022598"/>
    </source>
</evidence>
<feature type="binding site" evidence="8">
    <location>
        <position position="165"/>
    </location>
    <ligand>
        <name>L-tyrosine</name>
        <dbReference type="ChEBI" id="CHEBI:58315"/>
    </ligand>
</feature>
<dbReference type="SUPFAM" id="SSF52374">
    <property type="entry name" value="Nucleotidylyl transferase"/>
    <property type="match status" value="1"/>
</dbReference>
<dbReference type="Pfam" id="PF00579">
    <property type="entry name" value="tRNA-synt_1b"/>
    <property type="match status" value="1"/>
</dbReference>
<dbReference type="GO" id="GO:0004831">
    <property type="term" value="F:tyrosine-tRNA ligase activity"/>
    <property type="evidence" value="ECO:0007669"/>
    <property type="project" value="UniProtKB-UniRule"/>
</dbReference>
<accession>A0A858U5D7</accession>
<evidence type="ECO:0000313" key="11">
    <source>
        <dbReference type="Proteomes" id="UP000501060"/>
    </source>
</evidence>
<dbReference type="CDD" id="cd00805">
    <property type="entry name" value="TyrRS_core"/>
    <property type="match status" value="1"/>
</dbReference>
<keyword evidence="3 8" id="KW-0067">ATP-binding</keyword>
<proteinExistence type="inferred from homology"/>
<dbReference type="InterPro" id="IPR014729">
    <property type="entry name" value="Rossmann-like_a/b/a_fold"/>
</dbReference>